<evidence type="ECO:0000313" key="4">
    <source>
        <dbReference type="EMBL" id="ETO20918.1"/>
    </source>
</evidence>
<dbReference type="EMBL" id="ASPP01012110">
    <property type="protein sequence ID" value="ETO20918.1"/>
    <property type="molecule type" value="Genomic_DNA"/>
</dbReference>
<dbReference type="AlphaFoldDB" id="X6N4U8"/>
<feature type="region of interest" description="Disordered" evidence="1">
    <location>
        <begin position="29"/>
        <end position="93"/>
    </location>
</feature>
<feature type="chain" id="PRO_5004975523" evidence="3">
    <location>
        <begin position="18"/>
        <end position="278"/>
    </location>
</feature>
<dbReference type="Proteomes" id="UP000023152">
    <property type="component" value="Unassembled WGS sequence"/>
</dbReference>
<accession>X6N4U8</accession>
<name>X6N4U8_RETFI</name>
<keyword evidence="2" id="KW-1133">Transmembrane helix</keyword>
<keyword evidence="2" id="KW-0472">Membrane</keyword>
<sequence length="278" mass="32314">MYAYFFFFWYLIRLWYGVSMCLFEYDDDEDENNDENDNEDDDESEGEDNNEDKNSPKIQATRIFEESPKRNTPSSITKDQSPQQEKGGSLVVDNTKENQYLKKSFKRFRRKRKDFDVIMNDSILPTEINELSPSGDSADESPPQSEPSDIKACNKCIEKAEKRGVKISRCECLLSKPERKAYLENKKKGIESFEKKEYEVSLGCLLEALDICDSDAQLHEMCMSIVKNCFCYFFEFFVCCCCCFGSLFIYLIRAEELFATLDSFIFLSLTHGIFTNIL</sequence>
<evidence type="ECO:0000256" key="1">
    <source>
        <dbReference type="SAM" id="MobiDB-lite"/>
    </source>
</evidence>
<feature type="compositionally biased region" description="Acidic residues" evidence="1">
    <location>
        <begin position="29"/>
        <end position="50"/>
    </location>
</feature>
<evidence type="ECO:0000256" key="3">
    <source>
        <dbReference type="SAM" id="SignalP"/>
    </source>
</evidence>
<keyword evidence="2" id="KW-0812">Transmembrane</keyword>
<comment type="caution">
    <text evidence="4">The sequence shown here is derived from an EMBL/GenBank/DDBJ whole genome shotgun (WGS) entry which is preliminary data.</text>
</comment>
<reference evidence="4 5" key="1">
    <citation type="journal article" date="2013" name="Curr. Biol.">
        <title>The Genome of the Foraminiferan Reticulomyxa filosa.</title>
        <authorList>
            <person name="Glockner G."/>
            <person name="Hulsmann N."/>
            <person name="Schleicher M."/>
            <person name="Noegel A.A."/>
            <person name="Eichinger L."/>
            <person name="Gallinger C."/>
            <person name="Pawlowski J."/>
            <person name="Sierra R."/>
            <person name="Euteneuer U."/>
            <person name="Pillet L."/>
            <person name="Moustafa A."/>
            <person name="Platzer M."/>
            <person name="Groth M."/>
            <person name="Szafranski K."/>
            <person name="Schliwa M."/>
        </authorList>
    </citation>
    <scope>NUCLEOTIDE SEQUENCE [LARGE SCALE GENOMIC DNA]</scope>
</reference>
<feature type="signal peptide" evidence="3">
    <location>
        <begin position="1"/>
        <end position="17"/>
    </location>
</feature>
<evidence type="ECO:0000256" key="2">
    <source>
        <dbReference type="SAM" id="Phobius"/>
    </source>
</evidence>
<feature type="transmembrane region" description="Helical" evidence="2">
    <location>
        <begin position="229"/>
        <end position="252"/>
    </location>
</feature>
<protein>
    <submittedName>
        <fullName evidence="4">Uncharacterized protein</fullName>
    </submittedName>
</protein>
<evidence type="ECO:0000313" key="5">
    <source>
        <dbReference type="Proteomes" id="UP000023152"/>
    </source>
</evidence>
<proteinExistence type="predicted"/>
<keyword evidence="5" id="KW-1185">Reference proteome</keyword>
<keyword evidence="3" id="KW-0732">Signal</keyword>
<organism evidence="4 5">
    <name type="scientific">Reticulomyxa filosa</name>
    <dbReference type="NCBI Taxonomy" id="46433"/>
    <lineage>
        <taxon>Eukaryota</taxon>
        <taxon>Sar</taxon>
        <taxon>Rhizaria</taxon>
        <taxon>Retaria</taxon>
        <taxon>Foraminifera</taxon>
        <taxon>Monothalamids</taxon>
        <taxon>Reticulomyxidae</taxon>
        <taxon>Reticulomyxa</taxon>
    </lineage>
</organism>
<feature type="region of interest" description="Disordered" evidence="1">
    <location>
        <begin position="126"/>
        <end position="149"/>
    </location>
</feature>
<gene>
    <name evidence="4" type="ORF">RFI_16289</name>
</gene>
<feature type="compositionally biased region" description="Polar residues" evidence="1">
    <location>
        <begin position="70"/>
        <end position="86"/>
    </location>
</feature>